<dbReference type="OMA" id="DSKWPSM"/>
<sequence>MKPHHSTTSSSSSAPTPQHPRAPYSGGNTFNVNAPGFQPQQQYHHHAPHYQPQQQQYHHHHHHYQQHGGPPRGHHQHQEYRPKGAGGVPPGAAHSHETQDPSQMGPPEANGDMHPHPYKQGGNGGYPPQQHSRGYNGPVFTPAGGIPQEAMSPQGVPQQMRGPPAPQGGGSYVPNHHHQRMRGPPRGAVHGQPAFVPRGAIPQPHAQPYYPQMQMPPAAYMMGGQPVYMAPPPMQYMPMQNMNMGIPGAGVAMPMQQQRQPVAKRERKALEILDPRTRKPINYGTGKSKDETAAPVVTAPAPAAPMPIVDPKTGKQITVSKGKEPVPAETAPKKAETPAPAAAPASAASTKTAATSAAAPSSPQKKESKQNGNVNPKSPQKPAVEKAATPKKEPVSPKKKEPVVAKPTEVAKKPAVVEESKPSPASPVKAKSSAAAPAATTVTSPKVTKKEPVAQTVSPTKTAKTVSPKKMAPASRQEVVTSPITTEEAKVQPKVTQETVKEVSVVAKKTSGKTTYSVEVLLSFRERYTELPEAVTGPDSKWPTMEVVNDGPARGSSRGGRGGGGSASWEKGGQQLSRQTSRGSNGGGSQWARSQDPPPKRGGRGERGGGRGGRGGRGGQVQEPLLEGPVKPLERTENRWIPVKATSGLEAAKKRVYSIMNKMTREKFDRLAGQLTEIDMESLEMLQGVIKIIFDKALGEPHFCDMYADLCVHLEQNWKVWSFLQIVQNDDDNTFYWTTMAENDTEVVGPFDSLTETLDSARSDEFEPTPALSTLKLSEVRIQNQKFIKVWKDEQEGKPTSFYWSGQLLEDLGDDQPLNGPFESFDHANRTAIKSCSFKRILLNACQEEFEKDNIYEELEENYKKAKAEDKITTEMETDYQEKRMIMKSRMLGNIRFIGELYRKGMLQERIMHECIMKLMGVHVKDGVLTAVHPGDAPDEENLESLCKLLSTMGKDLEKKGAQGAMASYFQYLEKILLKDKRLCSRINFMIKDVIDLRNNRWEPRRKELKAKTVNEIRKEAEREQQKPPVSAPSGGGRSDSFRMDNRRSNSSRDGGFSSRSTMAPVYQSSQSMSGRSNSSNRMTLPIDRSSRNIQRDDSVSTGPQGRPASFGNASRRGGGAGGMPASFSSRSRNAPAPERSDAKPAPKEEPARGPKVEPLSEDAQEKIAKRAKSTAEEYVSIVDINEADACLAELVKEFNGHPEVGHMFAKEILQIASDAKDNVREGMFDMLEKLVLEKKSLSPASIRFGIEKLIEFAIDVWCDVPKLHEHVANLLVRFMKDSKTTGVSLDWLLCGCGNKLDADIFDEVVQGGFLAAASGHSLKLLKQVDLEKAKHEVHATYSTLQSLFAPHDRDAKAIQKWIAKYDLSDVIPLDVAFAFIEQVNGSASYDEVVGWIEKNIPQSLRTDTLFATHTSLFILDTYKKGEKLPSSERCMLLTGFCGDVETQARVVSGIFQTRTDSDEIKDLLKHLKKEAAVTPSAFSKWLELKSDTSASRKRALADFGAFVGDLARSK</sequence>
<feature type="domain" description="MI" evidence="6">
    <location>
        <begin position="1167"/>
        <end position="1295"/>
    </location>
</feature>
<dbReference type="Pfam" id="PF02854">
    <property type="entry name" value="MIF4G"/>
    <property type="match status" value="2"/>
</dbReference>
<dbReference type="EnsemblProtists" id="PYU1_T001211">
    <property type="protein sequence ID" value="PYU1_T001211"/>
    <property type="gene ID" value="PYU1_G001211"/>
</dbReference>
<dbReference type="PROSITE" id="PS51366">
    <property type="entry name" value="MI"/>
    <property type="match status" value="1"/>
</dbReference>
<keyword evidence="2" id="KW-0396">Initiation factor</keyword>
<feature type="compositionally biased region" description="Low complexity" evidence="5">
    <location>
        <begin position="1"/>
        <end position="16"/>
    </location>
</feature>
<reference evidence="7" key="3">
    <citation type="submission" date="2015-02" db="UniProtKB">
        <authorList>
            <consortium name="EnsemblProtists"/>
        </authorList>
    </citation>
    <scope>IDENTIFICATION</scope>
    <source>
        <strain evidence="7">DAOM BR144</strain>
    </source>
</reference>
<dbReference type="Proteomes" id="UP000019132">
    <property type="component" value="Unassembled WGS sequence"/>
</dbReference>
<feature type="compositionally biased region" description="Low complexity" evidence="5">
    <location>
        <begin position="337"/>
        <end position="363"/>
    </location>
</feature>
<feature type="compositionally biased region" description="Low complexity" evidence="5">
    <location>
        <begin position="1052"/>
        <end position="1061"/>
    </location>
</feature>
<feature type="compositionally biased region" description="Basic and acidic residues" evidence="5">
    <location>
        <begin position="321"/>
        <end position="336"/>
    </location>
</feature>
<dbReference type="STRING" id="431595.K3W8C0"/>
<feature type="compositionally biased region" description="Low complexity" evidence="5">
    <location>
        <begin position="1068"/>
        <end position="1083"/>
    </location>
</feature>
<evidence type="ECO:0000256" key="2">
    <source>
        <dbReference type="ARBA" id="ARBA00022540"/>
    </source>
</evidence>
<dbReference type="GO" id="GO:0003743">
    <property type="term" value="F:translation initiation factor activity"/>
    <property type="evidence" value="ECO:0007669"/>
    <property type="project" value="UniProtKB-KW"/>
</dbReference>
<feature type="region of interest" description="Disordered" evidence="5">
    <location>
        <begin position="1"/>
        <end position="187"/>
    </location>
</feature>
<dbReference type="SMART" id="SM00543">
    <property type="entry name" value="MIF4G"/>
    <property type="match status" value="1"/>
</dbReference>
<reference evidence="8" key="1">
    <citation type="journal article" date="2010" name="Genome Biol.">
        <title>Genome sequence of the necrotrophic plant pathogen Pythium ultimum reveals original pathogenicity mechanisms and effector repertoire.</title>
        <authorList>
            <person name="Levesque C.A."/>
            <person name="Brouwer H."/>
            <person name="Cano L."/>
            <person name="Hamilton J.P."/>
            <person name="Holt C."/>
            <person name="Huitema E."/>
            <person name="Raffaele S."/>
            <person name="Robideau G.P."/>
            <person name="Thines M."/>
            <person name="Win J."/>
            <person name="Zerillo M.M."/>
            <person name="Beakes G.W."/>
            <person name="Boore J.L."/>
            <person name="Busam D."/>
            <person name="Dumas B."/>
            <person name="Ferriera S."/>
            <person name="Fuerstenberg S.I."/>
            <person name="Gachon C.M."/>
            <person name="Gaulin E."/>
            <person name="Govers F."/>
            <person name="Grenville-Briggs L."/>
            <person name="Horner N."/>
            <person name="Hostetler J."/>
            <person name="Jiang R.H."/>
            <person name="Johnson J."/>
            <person name="Krajaejun T."/>
            <person name="Lin H."/>
            <person name="Meijer H.J."/>
            <person name="Moore B."/>
            <person name="Morris P."/>
            <person name="Phuntmart V."/>
            <person name="Puiu D."/>
            <person name="Shetty J."/>
            <person name="Stajich J.E."/>
            <person name="Tripathy S."/>
            <person name="Wawra S."/>
            <person name="van West P."/>
            <person name="Whitty B.R."/>
            <person name="Coutinho P.M."/>
            <person name="Henrissat B."/>
            <person name="Martin F."/>
            <person name="Thomas P.D."/>
            <person name="Tyler B.M."/>
            <person name="De Vries R.P."/>
            <person name="Kamoun S."/>
            <person name="Yandell M."/>
            <person name="Tisserat N."/>
            <person name="Buell C.R."/>
        </authorList>
    </citation>
    <scope>NUCLEOTIDE SEQUENCE</scope>
    <source>
        <strain evidence="8">DAOM:BR144</strain>
    </source>
</reference>
<dbReference type="HOGENOM" id="CLU_001519_1_0_1"/>
<evidence type="ECO:0000259" key="6">
    <source>
        <dbReference type="PROSITE" id="PS51366"/>
    </source>
</evidence>
<feature type="region of interest" description="Disordered" evidence="5">
    <location>
        <begin position="527"/>
        <end position="633"/>
    </location>
</feature>
<reference evidence="8" key="2">
    <citation type="submission" date="2010-04" db="EMBL/GenBank/DDBJ databases">
        <authorList>
            <person name="Buell R."/>
            <person name="Hamilton J."/>
            <person name="Hostetler J."/>
        </authorList>
    </citation>
    <scope>NUCLEOTIDE SEQUENCE [LARGE SCALE GENOMIC DNA]</scope>
    <source>
        <strain evidence="8">DAOM:BR144</strain>
    </source>
</reference>
<evidence type="ECO:0000256" key="5">
    <source>
        <dbReference type="SAM" id="MobiDB-lite"/>
    </source>
</evidence>
<name>K3W8C0_GLOUD</name>
<accession>K3W8C0</accession>
<feature type="compositionally biased region" description="Gly residues" evidence="5">
    <location>
        <begin position="610"/>
        <end position="619"/>
    </location>
</feature>
<dbReference type="GO" id="GO:0003729">
    <property type="term" value="F:mRNA binding"/>
    <property type="evidence" value="ECO:0007669"/>
    <property type="project" value="TreeGrafter"/>
</dbReference>
<dbReference type="Gene3D" id="1.25.40.180">
    <property type="match status" value="3"/>
</dbReference>
<feature type="compositionally biased region" description="Basic and acidic residues" evidence="5">
    <location>
        <begin position="1139"/>
        <end position="1156"/>
    </location>
</feature>
<feature type="region of interest" description="Disordered" evidence="5">
    <location>
        <begin position="1013"/>
        <end position="1169"/>
    </location>
</feature>
<dbReference type="SUPFAM" id="SSF48371">
    <property type="entry name" value="ARM repeat"/>
    <property type="match status" value="2"/>
</dbReference>
<evidence type="ECO:0000256" key="1">
    <source>
        <dbReference type="ARBA" id="ARBA00005775"/>
    </source>
</evidence>
<protein>
    <recommendedName>
        <fullName evidence="6">MI domain-containing protein</fullName>
    </recommendedName>
</protein>
<comment type="similarity">
    <text evidence="1">Belongs to the eukaryotic initiation factor 4G family.</text>
</comment>
<dbReference type="InterPro" id="IPR016024">
    <property type="entry name" value="ARM-type_fold"/>
</dbReference>
<dbReference type="InterPro" id="IPR003891">
    <property type="entry name" value="Initiation_fac_eIF4g_MI"/>
</dbReference>
<feature type="coiled-coil region" evidence="4">
    <location>
        <begin position="849"/>
        <end position="876"/>
    </location>
</feature>
<dbReference type="eggNOG" id="KOG0401">
    <property type="taxonomic scope" value="Eukaryota"/>
</dbReference>
<evidence type="ECO:0000313" key="8">
    <source>
        <dbReference type="Proteomes" id="UP000019132"/>
    </source>
</evidence>
<dbReference type="Pfam" id="PF02847">
    <property type="entry name" value="MA3"/>
    <property type="match status" value="1"/>
</dbReference>
<feature type="compositionally biased region" description="Polar residues" evidence="5">
    <location>
        <begin position="455"/>
        <end position="465"/>
    </location>
</feature>
<feature type="compositionally biased region" description="Basic and acidic residues" evidence="5">
    <location>
        <begin position="1089"/>
        <end position="1099"/>
    </location>
</feature>
<dbReference type="EMBL" id="GL376626">
    <property type="status" value="NOT_ANNOTATED_CDS"/>
    <property type="molecule type" value="Genomic_DNA"/>
</dbReference>
<keyword evidence="3" id="KW-0648">Protein biosynthesis</keyword>
<feature type="compositionally biased region" description="Low complexity" evidence="5">
    <location>
        <begin position="422"/>
        <end position="446"/>
    </location>
</feature>
<dbReference type="VEuPathDB" id="FungiDB:PYU1_G001211"/>
<dbReference type="PANTHER" id="PTHR23253">
    <property type="entry name" value="EUKARYOTIC TRANSLATION INITIATION FACTOR 4 GAMMA"/>
    <property type="match status" value="1"/>
</dbReference>
<organism evidence="7 8">
    <name type="scientific">Globisporangium ultimum (strain ATCC 200006 / CBS 805.95 / DAOM BR144)</name>
    <name type="common">Pythium ultimum</name>
    <dbReference type="NCBI Taxonomy" id="431595"/>
    <lineage>
        <taxon>Eukaryota</taxon>
        <taxon>Sar</taxon>
        <taxon>Stramenopiles</taxon>
        <taxon>Oomycota</taxon>
        <taxon>Peronosporomycetes</taxon>
        <taxon>Pythiales</taxon>
        <taxon>Pythiaceae</taxon>
        <taxon>Globisporangium</taxon>
    </lineage>
</organism>
<dbReference type="GO" id="GO:0016281">
    <property type="term" value="C:eukaryotic translation initiation factor 4F complex"/>
    <property type="evidence" value="ECO:0007669"/>
    <property type="project" value="TreeGrafter"/>
</dbReference>
<feature type="compositionally biased region" description="Basic and acidic residues" evidence="5">
    <location>
        <begin position="1013"/>
        <end position="1026"/>
    </location>
</feature>
<evidence type="ECO:0000313" key="7">
    <source>
        <dbReference type="EnsemblProtists" id="PYU1_T001211"/>
    </source>
</evidence>
<feature type="compositionally biased region" description="Gly residues" evidence="5">
    <location>
        <begin position="557"/>
        <end position="566"/>
    </location>
</feature>
<feature type="region of interest" description="Disordered" evidence="5">
    <location>
        <begin position="277"/>
        <end position="499"/>
    </location>
</feature>
<dbReference type="PANTHER" id="PTHR23253:SF9">
    <property type="entry name" value="EUKARYOTIC TRANSLATION INITIATION FACTOR 4 GAMMA 2"/>
    <property type="match status" value="1"/>
</dbReference>
<feature type="compositionally biased region" description="Basic and acidic residues" evidence="5">
    <location>
        <begin position="388"/>
        <end position="421"/>
    </location>
</feature>
<dbReference type="InParanoid" id="K3W8C0"/>
<dbReference type="InterPro" id="IPR003890">
    <property type="entry name" value="MIF4G-like_typ-3"/>
</dbReference>
<feature type="compositionally biased region" description="Polar residues" evidence="5">
    <location>
        <begin position="574"/>
        <end position="583"/>
    </location>
</feature>
<keyword evidence="4" id="KW-0175">Coiled coil</keyword>
<evidence type="ECO:0000256" key="4">
    <source>
        <dbReference type="SAM" id="Coils"/>
    </source>
</evidence>
<keyword evidence="8" id="KW-1185">Reference proteome</keyword>
<evidence type="ECO:0000256" key="3">
    <source>
        <dbReference type="ARBA" id="ARBA00022917"/>
    </source>
</evidence>
<proteinExistence type="inferred from homology"/>